<dbReference type="EMBL" id="LZMS01000068">
    <property type="protein sequence ID" value="OBX61494.1"/>
    <property type="molecule type" value="Genomic_DNA"/>
</dbReference>
<keyword evidence="1" id="KW-0472">Membrane</keyword>
<protein>
    <recommendedName>
        <fullName evidence="4">Invasion gene expression up-regulator, SirB</fullName>
    </recommendedName>
</protein>
<feature type="transmembrane region" description="Helical" evidence="1">
    <location>
        <begin position="94"/>
        <end position="113"/>
    </location>
</feature>
<feature type="transmembrane region" description="Helical" evidence="1">
    <location>
        <begin position="37"/>
        <end position="58"/>
    </location>
</feature>
<dbReference type="InterPro" id="IPR007360">
    <property type="entry name" value="SirB"/>
</dbReference>
<dbReference type="AlphaFoldDB" id="A0A1B8PZ10"/>
<feature type="transmembrane region" description="Helical" evidence="1">
    <location>
        <begin position="64"/>
        <end position="82"/>
    </location>
</feature>
<evidence type="ECO:0000313" key="3">
    <source>
        <dbReference type="Proteomes" id="UP000092607"/>
    </source>
</evidence>
<comment type="caution">
    <text evidence="2">The sequence shown here is derived from an EMBL/GenBank/DDBJ whole genome shotgun (WGS) entry which is preliminary data.</text>
</comment>
<sequence>MKHLHLLMVVITIGLFLYQTGLIFAGGQVTQSRTFKIASHVIYLLLVGSGLYLMWRLWQVAGAQYWAVVKIMLLAVAVSANIKALRAPLLSQKKAGMVIAGIAYVGILVLAVTKPML</sequence>
<dbReference type="RefSeq" id="WP_065256374.1">
    <property type="nucleotide sequence ID" value="NZ_JARDJM010000050.1"/>
</dbReference>
<accession>A0A1B8PZ10</accession>
<dbReference type="Proteomes" id="UP000092607">
    <property type="component" value="Unassembled WGS sequence"/>
</dbReference>
<gene>
    <name evidence="2" type="ORF">A9309_08190</name>
</gene>
<organism evidence="2 3">
    <name type="scientific">Moraxella lacunata</name>
    <dbReference type="NCBI Taxonomy" id="477"/>
    <lineage>
        <taxon>Bacteria</taxon>
        <taxon>Pseudomonadati</taxon>
        <taxon>Pseudomonadota</taxon>
        <taxon>Gammaproteobacteria</taxon>
        <taxon>Moraxellales</taxon>
        <taxon>Moraxellaceae</taxon>
        <taxon>Moraxella</taxon>
    </lineage>
</organism>
<feature type="transmembrane region" description="Helical" evidence="1">
    <location>
        <begin position="6"/>
        <end position="25"/>
    </location>
</feature>
<evidence type="ECO:0008006" key="4">
    <source>
        <dbReference type="Google" id="ProtNLM"/>
    </source>
</evidence>
<evidence type="ECO:0000313" key="2">
    <source>
        <dbReference type="EMBL" id="OBX61494.1"/>
    </source>
</evidence>
<dbReference type="Pfam" id="PF04247">
    <property type="entry name" value="SirB"/>
    <property type="match status" value="1"/>
</dbReference>
<keyword evidence="1" id="KW-0812">Transmembrane</keyword>
<dbReference type="OrthoDB" id="6649712at2"/>
<dbReference type="PIRSF" id="PIRSF005610">
    <property type="entry name" value="SirB"/>
    <property type="match status" value="1"/>
</dbReference>
<evidence type="ECO:0000256" key="1">
    <source>
        <dbReference type="SAM" id="Phobius"/>
    </source>
</evidence>
<keyword evidence="1" id="KW-1133">Transmembrane helix</keyword>
<reference evidence="2 3" key="1">
    <citation type="submission" date="2016-06" db="EMBL/GenBank/DDBJ databases">
        <title>Draft genome of Moraxella lacunata CCUG 57757A.</title>
        <authorList>
            <person name="Salva-Serra F."/>
            <person name="Engstrom-Jakobsson H."/>
            <person name="Thorell K."/>
            <person name="Gonzales-Siles L."/>
            <person name="Karlsson R."/>
            <person name="Boulund F."/>
            <person name="Engstrand L."/>
            <person name="Kristiansson E."/>
            <person name="Moore E."/>
        </authorList>
    </citation>
    <scope>NUCLEOTIDE SEQUENCE [LARGE SCALE GENOMIC DNA]</scope>
    <source>
        <strain evidence="2 3">CCUG 57757A</strain>
    </source>
</reference>
<name>A0A1B8PZ10_MORLA</name>
<proteinExistence type="predicted"/>